<feature type="transmembrane region" description="Helical" evidence="1">
    <location>
        <begin position="51"/>
        <end position="69"/>
    </location>
</feature>
<feature type="transmembrane region" description="Helical" evidence="1">
    <location>
        <begin position="85"/>
        <end position="103"/>
    </location>
</feature>
<gene>
    <name evidence="3" type="ORF">GWK08_14340</name>
</gene>
<dbReference type="PANTHER" id="PTHR36927:SF3">
    <property type="entry name" value="GLUCANS BIOSYNTHESIS PROTEIN C"/>
    <property type="match status" value="1"/>
</dbReference>
<comment type="caution">
    <text evidence="3">The sequence shown here is derived from an EMBL/GenBank/DDBJ whole genome shotgun (WGS) entry which is preliminary data.</text>
</comment>
<dbReference type="GO" id="GO:0016747">
    <property type="term" value="F:acyltransferase activity, transferring groups other than amino-acyl groups"/>
    <property type="evidence" value="ECO:0007669"/>
    <property type="project" value="InterPro"/>
</dbReference>
<keyword evidence="3" id="KW-0012">Acyltransferase</keyword>
<feature type="transmembrane region" description="Helical" evidence="1">
    <location>
        <begin position="330"/>
        <end position="352"/>
    </location>
</feature>
<evidence type="ECO:0000313" key="4">
    <source>
        <dbReference type="Proteomes" id="UP000468581"/>
    </source>
</evidence>
<proteinExistence type="predicted"/>
<sequence length="369" mass="44142">MRRYDLDWLRVLVFGLLIFYHIGMFFVPWGFHLKNNVIYDDIRWPMLFVNQWRLPILFVISGMGTYYALSFRSISQFNMERLKRLVIPLAFGMLFIVPPQVYFERLAEGRFHGSYWVYYTTEAFKGVYPEGNLSWHHLWFLPYLFIFSLLLSPLFVYLKNNSNRFTNWIIRITKKPLGLYFFVIPLYFVEALVEPFFPVTHALIDDWFTFSFFLILFFYGFLLISLKDQLWESVDRIKRTALIIGSIAFSTQLLIWQVEDSTVIHFTEAMVKVINLWSWILAFFGYAAKYLNKPGTLLKYCNRAVYPFYILHQTITIAIAYYLMDLDWGFWPKFLILTVGTFAGCWLIYHFLILKIKFLHPLFGLKKQT</sequence>
<dbReference type="AlphaFoldDB" id="A0A6P0UMP9"/>
<feature type="transmembrane region" description="Helical" evidence="1">
    <location>
        <begin position="237"/>
        <end position="256"/>
    </location>
</feature>
<dbReference type="Proteomes" id="UP000468581">
    <property type="component" value="Unassembled WGS sequence"/>
</dbReference>
<keyword evidence="1" id="KW-0472">Membrane</keyword>
<dbReference type="Pfam" id="PF01757">
    <property type="entry name" value="Acyl_transf_3"/>
    <property type="match status" value="1"/>
</dbReference>
<feature type="transmembrane region" description="Helical" evidence="1">
    <location>
        <begin position="12"/>
        <end position="31"/>
    </location>
</feature>
<feature type="transmembrane region" description="Helical" evidence="1">
    <location>
        <begin position="304"/>
        <end position="324"/>
    </location>
</feature>
<accession>A0A6P0UMP9</accession>
<feature type="transmembrane region" description="Helical" evidence="1">
    <location>
        <begin position="138"/>
        <end position="158"/>
    </location>
</feature>
<reference evidence="3 4" key="1">
    <citation type="submission" date="2020-01" db="EMBL/GenBank/DDBJ databases">
        <title>Leptobacterium flavescens.</title>
        <authorList>
            <person name="Wang G."/>
        </authorList>
    </citation>
    <scope>NUCLEOTIDE SEQUENCE [LARGE SCALE GENOMIC DNA]</scope>
    <source>
        <strain evidence="3 4">KCTC 22160</strain>
    </source>
</reference>
<evidence type="ECO:0000313" key="3">
    <source>
        <dbReference type="EMBL" id="NER14631.1"/>
    </source>
</evidence>
<dbReference type="InterPro" id="IPR050623">
    <property type="entry name" value="Glucan_succinyl_AcylTrfase"/>
</dbReference>
<protein>
    <submittedName>
        <fullName evidence="3">Acyltransferase family protein</fullName>
    </submittedName>
</protein>
<keyword evidence="1" id="KW-0812">Transmembrane</keyword>
<keyword evidence="4" id="KW-1185">Reference proteome</keyword>
<dbReference type="InterPro" id="IPR002656">
    <property type="entry name" value="Acyl_transf_3_dom"/>
</dbReference>
<keyword evidence="3" id="KW-0808">Transferase</keyword>
<feature type="transmembrane region" description="Helical" evidence="1">
    <location>
        <begin position="179"/>
        <end position="201"/>
    </location>
</feature>
<feature type="transmembrane region" description="Helical" evidence="1">
    <location>
        <begin position="276"/>
        <end position="292"/>
    </location>
</feature>
<name>A0A6P0UMP9_9FLAO</name>
<keyword evidence="1" id="KW-1133">Transmembrane helix</keyword>
<dbReference type="EMBL" id="JAABOO010000003">
    <property type="protein sequence ID" value="NER14631.1"/>
    <property type="molecule type" value="Genomic_DNA"/>
</dbReference>
<feature type="transmembrane region" description="Helical" evidence="1">
    <location>
        <begin position="207"/>
        <end position="225"/>
    </location>
</feature>
<evidence type="ECO:0000256" key="1">
    <source>
        <dbReference type="SAM" id="Phobius"/>
    </source>
</evidence>
<dbReference type="PANTHER" id="PTHR36927">
    <property type="entry name" value="BLR4337 PROTEIN"/>
    <property type="match status" value="1"/>
</dbReference>
<organism evidence="3 4">
    <name type="scientific">Leptobacterium flavescens</name>
    <dbReference type="NCBI Taxonomy" id="472055"/>
    <lineage>
        <taxon>Bacteria</taxon>
        <taxon>Pseudomonadati</taxon>
        <taxon>Bacteroidota</taxon>
        <taxon>Flavobacteriia</taxon>
        <taxon>Flavobacteriales</taxon>
        <taxon>Flavobacteriaceae</taxon>
        <taxon>Leptobacterium</taxon>
    </lineage>
</organism>
<feature type="domain" description="Acyltransferase 3" evidence="2">
    <location>
        <begin position="4"/>
        <end position="350"/>
    </location>
</feature>
<evidence type="ECO:0000259" key="2">
    <source>
        <dbReference type="Pfam" id="PF01757"/>
    </source>
</evidence>